<dbReference type="FunFam" id="2.130.10.10:FF:000286">
    <property type="entry name" value="Eukaryotic translation initiation factor 3 subunit B"/>
    <property type="match status" value="1"/>
</dbReference>
<evidence type="ECO:0000313" key="8">
    <source>
        <dbReference type="EnsemblPlants" id="HORVU.MOREX.r3.5HG0426690.1"/>
    </source>
</evidence>
<dbReference type="InterPro" id="IPR011400">
    <property type="entry name" value="EIF3B"/>
</dbReference>
<dbReference type="PANTHER" id="PTHR14068:SF0">
    <property type="entry name" value="EUKARYOTIC TRANSLATION INITIATION FACTOR 3 SUBUNIT B"/>
    <property type="match status" value="1"/>
</dbReference>
<dbReference type="Gene3D" id="2.130.10.10">
    <property type="entry name" value="YVTN repeat-like/Quinoprotein amine dehydrogenase"/>
    <property type="match status" value="2"/>
</dbReference>
<evidence type="ECO:0000256" key="5">
    <source>
        <dbReference type="HAMAP-Rule" id="MF_03001"/>
    </source>
</evidence>
<dbReference type="GO" id="GO:0003743">
    <property type="term" value="F:translation initiation factor activity"/>
    <property type="evidence" value="ECO:0007669"/>
    <property type="project" value="UniProtKB-UniRule"/>
</dbReference>
<dbReference type="Proteomes" id="UP000011116">
    <property type="component" value="Chromosome 5H"/>
</dbReference>
<dbReference type="GO" id="GO:0001732">
    <property type="term" value="P:formation of cytoplasmic translation initiation complex"/>
    <property type="evidence" value="ECO:0007669"/>
    <property type="project" value="UniProtKB-UniRule"/>
</dbReference>
<dbReference type="PANTHER" id="PTHR14068">
    <property type="entry name" value="EUKARYOTIC TRANSLATION INITIATION FACTOR 3 EIF3 -RELATED"/>
    <property type="match status" value="1"/>
</dbReference>
<dbReference type="OrthoDB" id="10250414at2759"/>
<evidence type="ECO:0000256" key="4">
    <source>
        <dbReference type="ARBA" id="ARBA00022917"/>
    </source>
</evidence>
<dbReference type="InterPro" id="IPR036322">
    <property type="entry name" value="WD40_repeat_dom_sf"/>
</dbReference>
<accession>A0A287QAH0</accession>
<sequence>MPPNIKYGLGSSRLAKPWLCVCGRANWPTRHLIFMLPKDRCDCGRKFTGDFRISFDDIKVNGHYLLGKVHRQGKKPRCVAYAYVHGLQFKERLEAVIMKHDPSLLMDLEPKKLNAMFTVRCPGMPEKSRFIKGVRDIRMVHMALILKEDGLIGPEPNVVHRVDDIIVIPRDDFRSISIAIADGATLVTTFYSGKKLRGLKYGQIYKSYRAPKYRGNKRKRTIGHAVCLIGAARKNKEEYFDFVNSYKFFCRRRNSRGIIVKSGFGRLRASDLKTNVIRLCRGITPGENEWRLQPQNETVLNAHNKNLMRTLKRQIANQLDIDDQLDIDGGMEFEDFDNHLNVSHGWKPAEIKPHMPGKRLSVEKVRCQFLVNAGPCGEVYTNDAEKTTSDPVYQMQYRTCDLIQWSPLGTHLVTVDRQGALMWGGDDKFACLMSFGDQQVKLVDFSPGERYLVTYSSYEPSPMYHTNMVVLHIFDVRSGKMMLDFKGTADEFTRSSSVGVYGISWPIFRWGGGRDDKYFAKLGKNVISVYETETFSLLDKEPLKIDNVADFSWSPTEPILSCFVPELGGGKQPARVSLVRIPGKLVMRQKILSNASNCKMHWQHNGEYLAVQVERYAITKDQTSTGFELFRIRERGIPIEFFELDNKNDKIIAFAWEPKGHRFAVIHGDGDISFYTVRTTNNLSCVCKLTTLNGRQANALFWSPAGRFIVLAGLKDRNGQMEFYNLDDLETMAVAEHKATDVMWDPTGRFLATVVTSVHEMGNGNSASEMGTGFQVWSFDGKQICKVSKDQLYQFGWRPRPSSSLLSPRKDISIERTEAEDVRTEGEQSSEPARGDGIGCCRRRRKKHIKLSRWLKWLW</sequence>
<dbReference type="InterPro" id="IPR038765">
    <property type="entry name" value="Papain-like_cys_pep_sf"/>
</dbReference>
<reference evidence="8" key="3">
    <citation type="submission" date="2022-01" db="UniProtKB">
        <authorList>
            <consortium name="EnsemblPlants"/>
        </authorList>
    </citation>
    <scope>IDENTIFICATION</scope>
    <source>
        <strain evidence="8">subsp. vulgare</strain>
    </source>
</reference>
<dbReference type="EnsemblPlants" id="HORVU.MOREX.r3.5HG0426690.1">
    <property type="protein sequence ID" value="HORVU.MOREX.r3.5HG0426690.1"/>
    <property type="gene ID" value="HORVU.MOREX.r3.5HG0426690"/>
</dbReference>
<dbReference type="GO" id="GO:0006413">
    <property type="term" value="P:translational initiation"/>
    <property type="evidence" value="ECO:0000318"/>
    <property type="project" value="GO_Central"/>
</dbReference>
<dbReference type="SUPFAM" id="SSF50978">
    <property type="entry name" value="WD40 repeat-like"/>
    <property type="match status" value="1"/>
</dbReference>
<keyword evidence="4 5" id="KW-0648">Protein biosynthesis</keyword>
<name>A0A287QAH0_HORVV</name>
<dbReference type="SMR" id="A0A287QAH0"/>
<proteinExistence type="inferred from homology"/>
<dbReference type="GO" id="GO:0003723">
    <property type="term" value="F:RNA binding"/>
    <property type="evidence" value="ECO:0007669"/>
    <property type="project" value="UniProtKB-UniRule"/>
</dbReference>
<dbReference type="KEGG" id="hvg:123397255"/>
<reference evidence="8" key="2">
    <citation type="submission" date="2020-10" db="EMBL/GenBank/DDBJ databases">
        <authorList>
            <person name="Scholz U."/>
            <person name="Mascher M."/>
            <person name="Fiebig A."/>
        </authorList>
    </citation>
    <scope>NUCLEOTIDE SEQUENCE [LARGE SCALE GENOMIC DNA]</scope>
    <source>
        <strain evidence="8">cv. Morex</strain>
    </source>
</reference>
<dbReference type="GO" id="GO:0033290">
    <property type="term" value="C:eukaryotic 48S preinitiation complex"/>
    <property type="evidence" value="ECO:0007669"/>
    <property type="project" value="UniProtKB-UniRule"/>
</dbReference>
<comment type="similarity">
    <text evidence="5">Belongs to the eIF-3 subunit B family.</text>
</comment>
<dbReference type="SUPFAM" id="SSF54001">
    <property type="entry name" value="Cysteine proteinases"/>
    <property type="match status" value="1"/>
</dbReference>
<feature type="region of interest" description="Disordered" evidence="6">
    <location>
        <begin position="816"/>
        <end position="839"/>
    </location>
</feature>
<dbReference type="RefSeq" id="XP_044947813.1">
    <property type="nucleotide sequence ID" value="XM_045091878.1"/>
</dbReference>
<comment type="function">
    <text evidence="5">RNA-binding component of the eukaryotic translation initiation factor 3 (eIF-3) complex, which is involved in protein synthesis of a specialized repertoire of mRNAs and, together with other initiation factors, stimulates binding of mRNA and methionyl-tRNAi to the 40S ribosome. The eIF-3 complex specifically targets and initiates translation of a subset of mRNAs involved in cell proliferation.</text>
</comment>
<dbReference type="GO" id="GO:0005852">
    <property type="term" value="C:eukaryotic translation initiation factor 3 complex"/>
    <property type="evidence" value="ECO:0000318"/>
    <property type="project" value="GO_Central"/>
</dbReference>
<dbReference type="InterPro" id="IPR015943">
    <property type="entry name" value="WD40/YVTN_repeat-like_dom_sf"/>
</dbReference>
<dbReference type="AlphaFoldDB" id="A0A287QAH0"/>
<dbReference type="RefSeq" id="XP_044947812.1">
    <property type="nucleotide sequence ID" value="XM_045091877.1"/>
</dbReference>
<dbReference type="InterPro" id="IPR013979">
    <property type="entry name" value="TIF_beta_prop-like"/>
</dbReference>
<dbReference type="Pfam" id="PF08662">
    <property type="entry name" value="eIF2A"/>
    <property type="match status" value="1"/>
</dbReference>
<dbReference type="HAMAP" id="MF_03001">
    <property type="entry name" value="eIF3b"/>
    <property type="match status" value="1"/>
</dbReference>
<evidence type="ECO:0000256" key="2">
    <source>
        <dbReference type="ARBA" id="ARBA00022540"/>
    </source>
</evidence>
<keyword evidence="2 5" id="KW-0396">Initiation factor</keyword>
<dbReference type="Gramene" id="HORVU.MOREX.r3.5HG0426690.1">
    <property type="protein sequence ID" value="HORVU.MOREX.r3.5HG0426690.1"/>
    <property type="gene ID" value="HORVU.MOREX.r3.5HG0426690"/>
</dbReference>
<keyword evidence="9" id="KW-1185">Reference proteome</keyword>
<evidence type="ECO:0000256" key="6">
    <source>
        <dbReference type="SAM" id="MobiDB-lite"/>
    </source>
</evidence>
<organism evidence="8 9">
    <name type="scientific">Hordeum vulgare subsp. vulgare</name>
    <name type="common">Domesticated barley</name>
    <dbReference type="NCBI Taxonomy" id="112509"/>
    <lineage>
        <taxon>Eukaryota</taxon>
        <taxon>Viridiplantae</taxon>
        <taxon>Streptophyta</taxon>
        <taxon>Embryophyta</taxon>
        <taxon>Tracheophyta</taxon>
        <taxon>Spermatophyta</taxon>
        <taxon>Magnoliopsida</taxon>
        <taxon>Liliopsida</taxon>
        <taxon>Poales</taxon>
        <taxon>Poaceae</taxon>
        <taxon>BOP clade</taxon>
        <taxon>Pooideae</taxon>
        <taxon>Triticodae</taxon>
        <taxon>Triticeae</taxon>
        <taxon>Hordeinae</taxon>
        <taxon>Hordeum</taxon>
    </lineage>
</organism>
<reference evidence="9" key="1">
    <citation type="journal article" date="2012" name="Nature">
        <title>A physical, genetic and functional sequence assembly of the barley genome.</title>
        <authorList>
            <consortium name="The International Barley Genome Sequencing Consortium"/>
            <person name="Mayer K.F."/>
            <person name="Waugh R."/>
            <person name="Brown J.W."/>
            <person name="Schulman A."/>
            <person name="Langridge P."/>
            <person name="Platzer M."/>
            <person name="Fincher G.B."/>
            <person name="Muehlbauer G.J."/>
            <person name="Sato K."/>
            <person name="Close T.J."/>
            <person name="Wise R.P."/>
            <person name="Stein N."/>
        </authorList>
    </citation>
    <scope>NUCLEOTIDE SEQUENCE [LARGE SCALE GENOMIC DNA]</scope>
    <source>
        <strain evidence="9">cv. Morex</strain>
    </source>
</reference>
<feature type="compositionally biased region" description="Basic and acidic residues" evidence="6">
    <location>
        <begin position="816"/>
        <end position="826"/>
    </location>
</feature>
<evidence type="ECO:0000256" key="3">
    <source>
        <dbReference type="ARBA" id="ARBA00022884"/>
    </source>
</evidence>
<dbReference type="GO" id="GO:0016282">
    <property type="term" value="C:eukaryotic 43S preinitiation complex"/>
    <property type="evidence" value="ECO:0007669"/>
    <property type="project" value="UniProtKB-UniRule"/>
</dbReference>
<comment type="subunit">
    <text evidence="5">Component of the eukaryotic translation initiation factor 3 (eIF-3) complex.</text>
</comment>
<dbReference type="ExpressionAtlas" id="A0A287QAH0">
    <property type="expression patterns" value="baseline and differential"/>
</dbReference>
<feature type="domain" description="Translation initiation factor beta propellor-like" evidence="7">
    <location>
        <begin position="592"/>
        <end position="795"/>
    </location>
</feature>
<evidence type="ECO:0000259" key="7">
    <source>
        <dbReference type="Pfam" id="PF08662"/>
    </source>
</evidence>
<protein>
    <recommendedName>
        <fullName evidence="5">Eukaryotic translation initiation factor 3 subunit B</fullName>
        <shortName evidence="5">eIF3b</shortName>
    </recommendedName>
    <alternativeName>
        <fullName evidence="5">eIF-3-eta</fullName>
    </alternativeName>
    <alternativeName>
        <fullName evidence="5">eIF3 p110</fullName>
    </alternativeName>
</protein>
<gene>
    <name evidence="8" type="primary">LOC123397255</name>
</gene>
<keyword evidence="1 5" id="KW-0963">Cytoplasm</keyword>
<keyword evidence="3 5" id="KW-0694">RNA-binding</keyword>
<evidence type="ECO:0000313" key="9">
    <source>
        <dbReference type="Proteomes" id="UP000011116"/>
    </source>
</evidence>
<dbReference type="GeneID" id="123397255"/>
<evidence type="ECO:0000256" key="1">
    <source>
        <dbReference type="ARBA" id="ARBA00022490"/>
    </source>
</evidence>
<dbReference type="GO" id="GO:0031369">
    <property type="term" value="F:translation initiation factor binding"/>
    <property type="evidence" value="ECO:0007669"/>
    <property type="project" value="InterPro"/>
</dbReference>
<comment type="subcellular location">
    <subcellularLocation>
        <location evidence="5">Cytoplasm</location>
    </subcellularLocation>
</comment>